<evidence type="ECO:0000259" key="7">
    <source>
        <dbReference type="PROSITE" id="PS51188"/>
    </source>
</evidence>
<organism evidence="8">
    <name type="scientific">marine sediment metagenome</name>
    <dbReference type="NCBI Taxonomy" id="412755"/>
    <lineage>
        <taxon>unclassified sequences</taxon>
        <taxon>metagenomes</taxon>
        <taxon>ecological metagenomes</taxon>
    </lineage>
</organism>
<keyword evidence="4" id="KW-0862">Zinc</keyword>
<dbReference type="CDD" id="cd10719">
    <property type="entry name" value="DnaJ_zf"/>
    <property type="match status" value="1"/>
</dbReference>
<dbReference type="InterPro" id="IPR012724">
    <property type="entry name" value="DnaJ"/>
</dbReference>
<dbReference type="EMBL" id="LAZR01004807">
    <property type="protein sequence ID" value="KKN05425.1"/>
    <property type="molecule type" value="Genomic_DNA"/>
</dbReference>
<evidence type="ECO:0000256" key="4">
    <source>
        <dbReference type="ARBA" id="ARBA00022833"/>
    </source>
</evidence>
<gene>
    <name evidence="8" type="ORF">LCGC14_1087510</name>
</gene>
<keyword evidence="3" id="KW-0863">Zinc-finger</keyword>
<evidence type="ECO:0008006" key="9">
    <source>
        <dbReference type="Google" id="ProtNLM"/>
    </source>
</evidence>
<dbReference type="NCBIfam" id="NF008035">
    <property type="entry name" value="PRK10767.1"/>
    <property type="match status" value="1"/>
</dbReference>
<dbReference type="HAMAP" id="MF_01152">
    <property type="entry name" value="DnaJ"/>
    <property type="match status" value="1"/>
</dbReference>
<keyword evidence="5" id="KW-0143">Chaperone</keyword>
<dbReference type="SUPFAM" id="SSF46565">
    <property type="entry name" value="Chaperone J-domain"/>
    <property type="match status" value="1"/>
</dbReference>
<dbReference type="GO" id="GO:0005737">
    <property type="term" value="C:cytoplasm"/>
    <property type="evidence" value="ECO:0007669"/>
    <property type="project" value="TreeGrafter"/>
</dbReference>
<feature type="domain" description="CR-type" evidence="7">
    <location>
        <begin position="149"/>
        <end position="231"/>
    </location>
</feature>
<dbReference type="Pfam" id="PF01556">
    <property type="entry name" value="DnaJ_C"/>
    <property type="match status" value="1"/>
</dbReference>
<dbReference type="FunFam" id="2.10.230.10:FF:000002">
    <property type="entry name" value="Molecular chaperone DnaJ"/>
    <property type="match status" value="1"/>
</dbReference>
<dbReference type="AlphaFoldDB" id="A0A0F9MDK6"/>
<comment type="caution">
    <text evidence="8">The sequence shown here is derived from an EMBL/GenBank/DDBJ whole genome shotgun (WGS) entry which is preliminary data.</text>
</comment>
<dbReference type="CDD" id="cd10747">
    <property type="entry name" value="DnaJ_C"/>
    <property type="match status" value="1"/>
</dbReference>
<keyword evidence="1" id="KW-0479">Metal-binding</keyword>
<evidence type="ECO:0000313" key="8">
    <source>
        <dbReference type="EMBL" id="KKN05425.1"/>
    </source>
</evidence>
<dbReference type="Gene3D" id="1.10.287.110">
    <property type="entry name" value="DnaJ domain"/>
    <property type="match status" value="1"/>
</dbReference>
<dbReference type="InterPro" id="IPR036410">
    <property type="entry name" value="HSP_DnaJ_Cys-rich_dom_sf"/>
</dbReference>
<protein>
    <recommendedName>
        <fullName evidence="9">J domain-containing protein</fullName>
    </recommendedName>
</protein>
<evidence type="ECO:0000259" key="6">
    <source>
        <dbReference type="PROSITE" id="PS50076"/>
    </source>
</evidence>
<dbReference type="CDD" id="cd06257">
    <property type="entry name" value="DnaJ"/>
    <property type="match status" value="1"/>
</dbReference>
<dbReference type="PRINTS" id="PR00625">
    <property type="entry name" value="JDOMAIN"/>
</dbReference>
<dbReference type="InterPro" id="IPR001305">
    <property type="entry name" value="HSP_DnaJ_Cys-rich_dom"/>
</dbReference>
<dbReference type="GO" id="GO:0051082">
    <property type="term" value="F:unfolded protein binding"/>
    <property type="evidence" value="ECO:0007669"/>
    <property type="project" value="InterPro"/>
</dbReference>
<dbReference type="Pfam" id="PF00684">
    <property type="entry name" value="DnaJ_CXXCXGXG"/>
    <property type="match status" value="1"/>
</dbReference>
<dbReference type="InterPro" id="IPR008971">
    <property type="entry name" value="HSP40/DnaJ_pept-bd"/>
</dbReference>
<dbReference type="PANTHER" id="PTHR43096:SF52">
    <property type="entry name" value="DNAJ HOMOLOG 1, MITOCHONDRIAL-RELATED"/>
    <property type="match status" value="1"/>
</dbReference>
<evidence type="ECO:0000256" key="5">
    <source>
        <dbReference type="ARBA" id="ARBA00023186"/>
    </source>
</evidence>
<feature type="domain" description="J" evidence="6">
    <location>
        <begin position="8"/>
        <end position="73"/>
    </location>
</feature>
<dbReference type="GO" id="GO:0005524">
    <property type="term" value="F:ATP binding"/>
    <property type="evidence" value="ECO:0007669"/>
    <property type="project" value="InterPro"/>
</dbReference>
<evidence type="ECO:0000256" key="2">
    <source>
        <dbReference type="ARBA" id="ARBA00022737"/>
    </source>
</evidence>
<dbReference type="Gene3D" id="2.60.260.20">
    <property type="entry name" value="Urease metallochaperone UreE, N-terminal domain"/>
    <property type="match status" value="2"/>
</dbReference>
<dbReference type="Pfam" id="PF00226">
    <property type="entry name" value="DnaJ"/>
    <property type="match status" value="1"/>
</dbReference>
<keyword evidence="2" id="KW-0677">Repeat</keyword>
<dbReference type="InterPro" id="IPR036869">
    <property type="entry name" value="J_dom_sf"/>
</dbReference>
<sequence length="377" mass="42051">MSSGNKRDYYEVLGVSKDVNLNDIKIAYRRLARKLHPDLNKTDPKAKEKFIELQEAYEVLSDEQKRQNYDQFGFGGVQVNMSDIFSGGIPGIDELLKSIFGGFGSFGGFEDFGFSGFGTRSRRRAAPRREVGQDVEDHVVITFEEAMFGVKKDVSIERYTPCDECEGSGAEDPSSVKTCPECKGSGRVRKMTQSGFGTIIREMGCYTCDGTGRVIGKKCKVCHGKKVVVENKKIHVQIPPGINDGVHLKVQGGGHIPSINAIPGDLYLSIRITNNQVFIRRGNDLYTPINIDIVTATIGGKIKVPTLDYKEKVLTEKELMIPPGTQPGTEFRIKNRGVSYMQRRGRGDQYIIVNIEIPKKVSDKQKDLLLKFKELNK</sequence>
<dbReference type="SMART" id="SM00271">
    <property type="entry name" value="DnaJ"/>
    <property type="match status" value="1"/>
</dbReference>
<dbReference type="GO" id="GO:0031072">
    <property type="term" value="F:heat shock protein binding"/>
    <property type="evidence" value="ECO:0007669"/>
    <property type="project" value="InterPro"/>
</dbReference>
<dbReference type="PROSITE" id="PS00636">
    <property type="entry name" value="DNAJ_1"/>
    <property type="match status" value="1"/>
</dbReference>
<dbReference type="GO" id="GO:0009408">
    <property type="term" value="P:response to heat"/>
    <property type="evidence" value="ECO:0007669"/>
    <property type="project" value="InterPro"/>
</dbReference>
<evidence type="ECO:0000256" key="3">
    <source>
        <dbReference type="ARBA" id="ARBA00022771"/>
    </source>
</evidence>
<dbReference type="SUPFAM" id="SSF57938">
    <property type="entry name" value="DnaJ/Hsp40 cysteine-rich domain"/>
    <property type="match status" value="1"/>
</dbReference>
<name>A0A0F9MDK6_9ZZZZ</name>
<dbReference type="PROSITE" id="PS51188">
    <property type="entry name" value="ZF_CR"/>
    <property type="match status" value="1"/>
</dbReference>
<dbReference type="SUPFAM" id="SSF49493">
    <property type="entry name" value="HSP40/DnaJ peptide-binding domain"/>
    <property type="match status" value="2"/>
</dbReference>
<dbReference type="NCBIfam" id="TIGR02349">
    <property type="entry name" value="DnaJ_bact"/>
    <property type="match status" value="1"/>
</dbReference>
<dbReference type="InterPro" id="IPR001623">
    <property type="entry name" value="DnaJ_domain"/>
</dbReference>
<dbReference type="GO" id="GO:0008270">
    <property type="term" value="F:zinc ion binding"/>
    <property type="evidence" value="ECO:0007669"/>
    <property type="project" value="UniProtKB-KW"/>
</dbReference>
<dbReference type="Gene3D" id="2.10.230.10">
    <property type="entry name" value="Heat shock protein DnaJ, cysteine-rich domain"/>
    <property type="match status" value="1"/>
</dbReference>
<evidence type="ECO:0000256" key="1">
    <source>
        <dbReference type="ARBA" id="ARBA00022723"/>
    </source>
</evidence>
<proteinExistence type="inferred from homology"/>
<dbReference type="InterPro" id="IPR018253">
    <property type="entry name" value="DnaJ_domain_CS"/>
</dbReference>
<accession>A0A0F9MDK6</accession>
<dbReference type="InterPro" id="IPR002939">
    <property type="entry name" value="DnaJ_C"/>
</dbReference>
<reference evidence="8" key="1">
    <citation type="journal article" date="2015" name="Nature">
        <title>Complex archaea that bridge the gap between prokaryotes and eukaryotes.</title>
        <authorList>
            <person name="Spang A."/>
            <person name="Saw J.H."/>
            <person name="Jorgensen S.L."/>
            <person name="Zaremba-Niedzwiedzka K."/>
            <person name="Martijn J."/>
            <person name="Lind A.E."/>
            <person name="van Eijk R."/>
            <person name="Schleper C."/>
            <person name="Guy L."/>
            <person name="Ettema T.J."/>
        </authorList>
    </citation>
    <scope>NUCLEOTIDE SEQUENCE</scope>
</reference>
<dbReference type="FunFam" id="2.60.260.20:FF:000005">
    <property type="entry name" value="Chaperone protein dnaJ 1, mitochondrial"/>
    <property type="match status" value="1"/>
</dbReference>
<dbReference type="GO" id="GO:0042026">
    <property type="term" value="P:protein refolding"/>
    <property type="evidence" value="ECO:0007669"/>
    <property type="project" value="TreeGrafter"/>
</dbReference>
<dbReference type="PROSITE" id="PS50076">
    <property type="entry name" value="DNAJ_2"/>
    <property type="match status" value="1"/>
</dbReference>
<dbReference type="PANTHER" id="PTHR43096">
    <property type="entry name" value="DNAJ HOMOLOG 1, MITOCHONDRIAL-RELATED"/>
    <property type="match status" value="1"/>
</dbReference>